<evidence type="ECO:0000313" key="2">
    <source>
        <dbReference type="EMBL" id="KAK7531886.1"/>
    </source>
</evidence>
<dbReference type="Proteomes" id="UP001365128">
    <property type="component" value="Unassembled WGS sequence"/>
</dbReference>
<keyword evidence="3" id="KW-1185">Reference proteome</keyword>
<name>A0ABR1LBQ9_9PEZI</name>
<protein>
    <submittedName>
        <fullName evidence="2">Uncharacterized protein</fullName>
    </submittedName>
</protein>
<gene>
    <name evidence="2" type="ORF">IWX46DRAFT_359018</name>
</gene>
<accession>A0ABR1LBQ9</accession>
<organism evidence="2 3">
    <name type="scientific">Phyllosticta citricarpa</name>
    <dbReference type="NCBI Taxonomy" id="55181"/>
    <lineage>
        <taxon>Eukaryota</taxon>
        <taxon>Fungi</taxon>
        <taxon>Dikarya</taxon>
        <taxon>Ascomycota</taxon>
        <taxon>Pezizomycotina</taxon>
        <taxon>Dothideomycetes</taxon>
        <taxon>Dothideomycetes incertae sedis</taxon>
        <taxon>Botryosphaeriales</taxon>
        <taxon>Phyllostictaceae</taxon>
        <taxon>Phyllosticta</taxon>
    </lineage>
</organism>
<dbReference type="EMBL" id="JBBPDW010000052">
    <property type="protein sequence ID" value="KAK7531886.1"/>
    <property type="molecule type" value="Genomic_DNA"/>
</dbReference>
<comment type="caution">
    <text evidence="2">The sequence shown here is derived from an EMBL/GenBank/DDBJ whole genome shotgun (WGS) entry which is preliminary data.</text>
</comment>
<evidence type="ECO:0000313" key="3">
    <source>
        <dbReference type="Proteomes" id="UP001365128"/>
    </source>
</evidence>
<proteinExistence type="predicted"/>
<reference evidence="2 3" key="1">
    <citation type="submission" date="2024-04" db="EMBL/GenBank/DDBJ databases">
        <title>Phyllosticta paracitricarpa is synonymous to the EU quarantine fungus P. citricarpa based on phylogenomic analyses.</title>
        <authorList>
            <consortium name="Lawrence Berkeley National Laboratory"/>
            <person name="Van Ingen-Buijs V.A."/>
            <person name="Van Westerhoven A.C."/>
            <person name="Haridas S."/>
            <person name="Skiadas P."/>
            <person name="Martin F."/>
            <person name="Groenewald J.Z."/>
            <person name="Crous P.W."/>
            <person name="Seidl M.F."/>
        </authorList>
    </citation>
    <scope>NUCLEOTIDE SEQUENCE [LARGE SCALE GENOMIC DNA]</scope>
    <source>
        <strain evidence="2 3">CBS 122670</strain>
    </source>
</reference>
<feature type="compositionally biased region" description="Low complexity" evidence="1">
    <location>
        <begin position="99"/>
        <end position="122"/>
    </location>
</feature>
<sequence length="190" mass="20564">MPCLALLQLGPGRLGRTVSILLAALRELRVGDFGPRKERRKDGWMDGRTAAVLLGLAANSLQTLPRRCEESSNNTSANTLVFLIRRLWTYWMATLLPPSTTTSQPASQPASRQQSSTSQLSRRPNRSSSAPTLPCPRTIPTGHICHPALSFSNQSRLPKPLAASSHSSLPVAFIKRASGCCTHARTQAAP</sequence>
<evidence type="ECO:0000256" key="1">
    <source>
        <dbReference type="SAM" id="MobiDB-lite"/>
    </source>
</evidence>
<feature type="region of interest" description="Disordered" evidence="1">
    <location>
        <begin position="99"/>
        <end position="138"/>
    </location>
</feature>